<protein>
    <submittedName>
        <fullName evidence="1">Uncharacterized protein</fullName>
    </submittedName>
</protein>
<gene>
    <name evidence="1" type="ORF">ISN45_Aa01g036870</name>
</gene>
<dbReference type="EMBL" id="JAEFBK010000006">
    <property type="protein sequence ID" value="KAG7594962.1"/>
    <property type="molecule type" value="Genomic_DNA"/>
</dbReference>
<dbReference type="AlphaFoldDB" id="A0A8T2CA31"/>
<reference evidence="1 2" key="1">
    <citation type="submission" date="2020-12" db="EMBL/GenBank/DDBJ databases">
        <title>Concerted genomic and epigenomic changes stabilize Arabidopsis allopolyploids.</title>
        <authorList>
            <person name="Chen Z."/>
        </authorList>
    </citation>
    <scope>NUCLEOTIDE SEQUENCE [LARGE SCALE GENOMIC DNA]</scope>
    <source>
        <strain evidence="1">Allo738</strain>
        <tissue evidence="1">Leaf</tissue>
    </source>
</reference>
<dbReference type="Proteomes" id="UP000694240">
    <property type="component" value="Chromosome 6"/>
</dbReference>
<sequence length="85" mass="9497">NNRALLVEKKSHVMAATTAMNKCRVDWNKKITAARARAEAAAARTTAAKATTEDAAKQEDIDDWSSTKSLLSLTPYCRHHHHRPR</sequence>
<feature type="non-terminal residue" evidence="1">
    <location>
        <position position="85"/>
    </location>
</feature>
<organism evidence="1 2">
    <name type="scientific">Arabidopsis thaliana x Arabidopsis arenosa</name>
    <dbReference type="NCBI Taxonomy" id="1240361"/>
    <lineage>
        <taxon>Eukaryota</taxon>
        <taxon>Viridiplantae</taxon>
        <taxon>Streptophyta</taxon>
        <taxon>Embryophyta</taxon>
        <taxon>Tracheophyta</taxon>
        <taxon>Spermatophyta</taxon>
        <taxon>Magnoliopsida</taxon>
        <taxon>eudicotyledons</taxon>
        <taxon>Gunneridae</taxon>
        <taxon>Pentapetalae</taxon>
        <taxon>rosids</taxon>
        <taxon>malvids</taxon>
        <taxon>Brassicales</taxon>
        <taxon>Brassicaceae</taxon>
        <taxon>Camelineae</taxon>
        <taxon>Arabidopsis</taxon>
    </lineage>
</organism>
<evidence type="ECO:0000313" key="2">
    <source>
        <dbReference type="Proteomes" id="UP000694240"/>
    </source>
</evidence>
<comment type="caution">
    <text evidence="1">The sequence shown here is derived from an EMBL/GenBank/DDBJ whole genome shotgun (WGS) entry which is preliminary data.</text>
</comment>
<keyword evidence="2" id="KW-1185">Reference proteome</keyword>
<name>A0A8T2CA31_9BRAS</name>
<proteinExistence type="predicted"/>
<accession>A0A8T2CA31</accession>
<feature type="non-terminal residue" evidence="1">
    <location>
        <position position="1"/>
    </location>
</feature>
<evidence type="ECO:0000313" key="1">
    <source>
        <dbReference type="EMBL" id="KAG7594962.1"/>
    </source>
</evidence>